<dbReference type="PROSITE" id="PS51157">
    <property type="entry name" value="ZF_UBR"/>
    <property type="match status" value="1"/>
</dbReference>
<dbReference type="PANTHER" id="PTHR21497">
    <property type="entry name" value="UBIQUITIN LIGASE E3 ALPHA-RELATED"/>
    <property type="match status" value="1"/>
</dbReference>
<dbReference type="SMART" id="SM00396">
    <property type="entry name" value="ZnF_UBR1"/>
    <property type="match status" value="1"/>
</dbReference>
<feature type="compositionally biased region" description="Polar residues" evidence="11">
    <location>
        <begin position="1198"/>
        <end position="1209"/>
    </location>
</feature>
<evidence type="ECO:0000256" key="10">
    <source>
        <dbReference type="RuleBase" id="RU366018"/>
    </source>
</evidence>
<dbReference type="InterPro" id="IPR039164">
    <property type="entry name" value="UBR1-like"/>
</dbReference>
<feature type="compositionally biased region" description="Low complexity" evidence="11">
    <location>
        <begin position="1284"/>
        <end position="1293"/>
    </location>
</feature>
<evidence type="ECO:0000256" key="9">
    <source>
        <dbReference type="PROSITE-ProRule" id="PRU00508"/>
    </source>
</evidence>
<keyword evidence="7 10" id="KW-0862">Zinc</keyword>
<dbReference type="Pfam" id="PF02207">
    <property type="entry name" value="zf-UBR"/>
    <property type="match status" value="1"/>
</dbReference>
<evidence type="ECO:0000256" key="5">
    <source>
        <dbReference type="ARBA" id="ARBA00022771"/>
    </source>
</evidence>
<name>A0AAD8WFH7_LOLMU</name>
<comment type="caution">
    <text evidence="13">The sequence shown here is derived from an EMBL/GenBank/DDBJ whole genome shotgun (WGS) entry which is preliminary data.</text>
</comment>
<feature type="region of interest" description="Disordered" evidence="11">
    <location>
        <begin position="510"/>
        <end position="541"/>
    </location>
</feature>
<comment type="function">
    <text evidence="10">Ubiquitin ligase protein which is a component of the N-end rule pathway. Recognizes and binds to proteins bearing specific N-terminal residues that are destabilizing according to the N-end rule, leading to their ubiquitination and subsequent degradation.</text>
</comment>
<dbReference type="Proteomes" id="UP001231189">
    <property type="component" value="Unassembled WGS sequence"/>
</dbReference>
<organism evidence="13 14">
    <name type="scientific">Lolium multiflorum</name>
    <name type="common">Italian ryegrass</name>
    <name type="synonym">Lolium perenne subsp. multiflorum</name>
    <dbReference type="NCBI Taxonomy" id="4521"/>
    <lineage>
        <taxon>Eukaryota</taxon>
        <taxon>Viridiplantae</taxon>
        <taxon>Streptophyta</taxon>
        <taxon>Embryophyta</taxon>
        <taxon>Tracheophyta</taxon>
        <taxon>Spermatophyta</taxon>
        <taxon>Magnoliopsida</taxon>
        <taxon>Liliopsida</taxon>
        <taxon>Poales</taxon>
        <taxon>Poaceae</taxon>
        <taxon>BOP clade</taxon>
        <taxon>Pooideae</taxon>
        <taxon>Poodae</taxon>
        <taxon>Poeae</taxon>
        <taxon>Poeae Chloroplast Group 2 (Poeae type)</taxon>
        <taxon>Loliodinae</taxon>
        <taxon>Loliinae</taxon>
        <taxon>Lolium</taxon>
    </lineage>
</organism>
<keyword evidence="6 10" id="KW-0833">Ubl conjugation pathway</keyword>
<evidence type="ECO:0000313" key="13">
    <source>
        <dbReference type="EMBL" id="KAK1660414.1"/>
    </source>
</evidence>
<keyword evidence="4 10" id="KW-0479">Metal-binding</keyword>
<evidence type="ECO:0000256" key="2">
    <source>
        <dbReference type="ARBA" id="ARBA00004906"/>
    </source>
</evidence>
<feature type="region of interest" description="Disordered" evidence="11">
    <location>
        <begin position="1153"/>
        <end position="1227"/>
    </location>
</feature>
<sequence length="2069" mass="230057">MAGIDHAADGDAAAGRPELTHMERVEQKLIACGVPEEQLQEHQEGLLMYLEEHRGRVSEITAAILSAGTELAESRKPSSKKDDDSSSSSEGGDGTYGESMSWLQWMMFDSEPDAVLDDMEAGCAEERAVCGSVWGQNDLAYRCRTCENDSTCAICVPCFQNGNHEDHDYSIMYTGGGCCDCGDATAWKREGFCSRHKGAEQIKPLPEKLAGSVGPVLDELLLFWKERIRLVDAPPLRTKTSCKSVAEELTDSIADMLLRFCTCSESLLSFVSQRIRQCPDLLEALTSTERVLDKKVVKKLHELLLKLITEPAFKFEFAKSFIRYYPVTISEVIKGSSDSLLEEYRLIPTFSVQIFTVPPLTTRLVREHNLLGVLLESLTVLFLSCVGEDGRLQTSKWTNLYDSSIRLLEDTRYVLSHEEVSKYVAYERPDLLRSWIKLLSLVQGMDPQKRVTSIHAEDENENLSAPFMLGQYLGIIHNLLMKGAFSSPEKQESTDVTVCSTAIKGMESAENQRHAKVGRVSQGSSGCNLSTSETSSSSGLPSPAACLISQCLKAIDSWLEPGPRRKKLSSLDASSSDARNFLALLEDTLTFNKGGSSKQIGEVGVKVNEGTPSEDVADYDVFGSPVQESDDAMQIDQGGMTGNVAGKGKIQESSNAPDIQLHSENAISVTLTDGSLLYAHPDSKIDEVGILNMTGWPRVVFDVSSQETSFHIPLHRLLSLLLRKAMKKCFGEDAKQEECSGVQSSEFFSQVLRGCEPYGFASVVMEHPLRVRVFCAQVRAGMWRKNGDAAILSAEWYRSVQWLEQGLESDLFLLQCCAALSSPEFFVRTIQERFGLSNYTSLELAEQNEHEPVLMQEMLIFLVQLVKERRFCGRSTADNLKRELIYKLAVGDATHSQIVKSLPRDLSSSEQLQNVLDSLAVYSNPSGMKQGKYVLRKTFWKELDLYHPRWNSREIQIAEERYHRFCKVSALNAQLPQWTPVFAPLRSISNIATSKAVLQIVRAVLFYAVHTDALSASRAPDNVLVMGLHLLSLALDICESESQMYADQHGMDIVQHDAESWVVLSSYADEAFPILIYSTEPVSTESDNGKNESLLTLLVSLMRKYKEENDSTFSGSKYCNIPSLVESLLKRFAKLSKQCTSVLRQMAPQVLPSIPDNASTKPSLGSSESMDKKAKARQRQAAIMARMRAEQSKFAESMKSSGTEANTVPTFEPDASSSTAVASEESRPVCSLCRDSDSKSPLCYLILLQKSRLATFVEMGNPSWDNLSQANKTSGSIRREKSTDSSGTGSSSSEELVMDETVEVVSTDLDNMEVEALADFSNEQHPLIRYISCFPSGHSSGNADDNISLETIEADVYKSIVNDLVGIQDGEETLPTSKLVAGSKKNTSPRSSVLGTYVTCLSTKYRLSSLSDVDSRSSASATIRNRFGPVDCDGIHISSCGHAVHQECHDRYLFSLKQRYIRRLGFEGGHIVDPDRGELLCPVCRRFANSILPASPDFSSITRKVMPAVQTMPHEAAATTSDVTINYLQFPRALALLESARKIVGQSSFLKAFPGNVNDTMEPALDPSLRRLTMLYYPRSKSSFSQSERLSPSLFLWETLRYSVVSTEIASRGRMSSYSAQSPSCLESLRSELNSSSGFILSLLFRVSHSARVLNRREVLLRYEGIQLLAGSICSGISGDKDLLDATKRKGTLLPVVDRESEGEIFPDIQFWKQCADPVLAQDPFSSLMSALFCLPVQVLASTEFFVPVVHLFYIVCVIQALITCYGEESFDRSSFRDCLLNDVCQEMSGYDVAREYFVSKYIDPSCNPKDVVRRLTHPYLRRCALLWELLKSSSSAPLYDSSNIWEGSHLYSDSSSAEGNSSLSVELDEVRELEDLFQIQPLDLIVKDECVHMLSLRWSQHFYEDYRSRKYRGTLFSTPAVPFRLMQLPAVYQVLLERYVKMQCPDCGSVPDEPALCLLCGKLCSPSWKPCCRTGKCLNHASQCGAGVGIFLLVRKTTILLQRSARLAFWPSLYLDAFGEEDHEMHRGKPLYLSQERYAALTYLVASHSLDRTSEVLRQTTISFYTSD</sequence>
<dbReference type="InterPro" id="IPR044046">
    <property type="entry name" value="E3_ligase_UBR-like_C"/>
</dbReference>
<evidence type="ECO:0000256" key="8">
    <source>
        <dbReference type="ARBA" id="ARBA00046341"/>
    </source>
</evidence>
<dbReference type="InterPro" id="IPR036390">
    <property type="entry name" value="WH_DNA-bd_sf"/>
</dbReference>
<dbReference type="GO" id="GO:0005737">
    <property type="term" value="C:cytoplasm"/>
    <property type="evidence" value="ECO:0007669"/>
    <property type="project" value="TreeGrafter"/>
</dbReference>
<dbReference type="GO" id="GO:0008270">
    <property type="term" value="F:zinc ion binding"/>
    <property type="evidence" value="ECO:0007669"/>
    <property type="project" value="UniProtKB-UniRule"/>
</dbReference>
<dbReference type="Gene3D" id="2.10.110.30">
    <property type="match status" value="1"/>
</dbReference>
<feature type="zinc finger region" description="UBR-type" evidence="9">
    <location>
        <begin position="128"/>
        <end position="198"/>
    </location>
</feature>
<evidence type="ECO:0000256" key="1">
    <source>
        <dbReference type="ARBA" id="ARBA00000900"/>
    </source>
</evidence>
<feature type="domain" description="UBR-type" evidence="12">
    <location>
        <begin position="128"/>
        <end position="198"/>
    </location>
</feature>
<feature type="region of interest" description="Disordered" evidence="11">
    <location>
        <begin position="69"/>
        <end position="95"/>
    </location>
</feature>
<comment type="catalytic activity">
    <reaction evidence="1 10">
        <text>S-ubiquitinyl-[E2 ubiquitin-conjugating enzyme]-L-cysteine + [acceptor protein]-L-lysine = [E2 ubiquitin-conjugating enzyme]-L-cysteine + N(6)-ubiquitinyl-[acceptor protein]-L-lysine.</text>
        <dbReference type="EC" id="2.3.2.27"/>
    </reaction>
</comment>
<comment type="similarity">
    <text evidence="8 10">Belongs to the E3 ubiquitin-protein ligase UBR1-like family.</text>
</comment>
<dbReference type="Gene3D" id="1.10.10.2670">
    <property type="entry name" value="E3 ubiquitin-protein ligase"/>
    <property type="match status" value="1"/>
</dbReference>
<keyword evidence="5 10" id="KW-0863">Zinc-finger</keyword>
<dbReference type="GO" id="GO:0016567">
    <property type="term" value="P:protein ubiquitination"/>
    <property type="evidence" value="ECO:0007669"/>
    <property type="project" value="UniProtKB-UniRule"/>
</dbReference>
<gene>
    <name evidence="13" type="ORF">QYE76_048573</name>
</gene>
<keyword evidence="3 10" id="KW-0808">Transferase</keyword>
<feature type="region of interest" description="Disordered" evidence="11">
    <location>
        <begin position="1264"/>
        <end position="1298"/>
    </location>
</feature>
<feature type="compositionally biased region" description="Basic and acidic residues" evidence="11">
    <location>
        <begin position="72"/>
        <end position="84"/>
    </location>
</feature>
<evidence type="ECO:0000256" key="3">
    <source>
        <dbReference type="ARBA" id="ARBA00022679"/>
    </source>
</evidence>
<proteinExistence type="inferred from homology"/>
<evidence type="ECO:0000256" key="6">
    <source>
        <dbReference type="ARBA" id="ARBA00022786"/>
    </source>
</evidence>
<feature type="compositionally biased region" description="Polar residues" evidence="11">
    <location>
        <begin position="1264"/>
        <end position="1276"/>
    </location>
</feature>
<dbReference type="FunFam" id="2.10.110.30:FF:000002">
    <property type="entry name" value="Putative e3 ubiquitin-protein ligase ubr3"/>
    <property type="match status" value="1"/>
</dbReference>
<protein>
    <recommendedName>
        <fullName evidence="10">E3 ubiquitin-protein ligase</fullName>
        <ecNumber evidence="10">2.3.2.27</ecNumber>
    </recommendedName>
</protein>
<dbReference type="GO" id="GO:0000151">
    <property type="term" value="C:ubiquitin ligase complex"/>
    <property type="evidence" value="ECO:0007669"/>
    <property type="project" value="TreeGrafter"/>
</dbReference>
<evidence type="ECO:0000256" key="4">
    <source>
        <dbReference type="ARBA" id="ARBA00022723"/>
    </source>
</evidence>
<dbReference type="InterPro" id="IPR003126">
    <property type="entry name" value="Znf_UBR"/>
</dbReference>
<evidence type="ECO:0000256" key="7">
    <source>
        <dbReference type="ARBA" id="ARBA00022833"/>
    </source>
</evidence>
<dbReference type="EC" id="2.3.2.27" evidence="10"/>
<dbReference type="FunFam" id="1.10.10.2670:FF:000003">
    <property type="entry name" value="E3 ubiquitin-protein ligase PRT6"/>
    <property type="match status" value="1"/>
</dbReference>
<dbReference type="GO" id="GO:0061630">
    <property type="term" value="F:ubiquitin protein ligase activity"/>
    <property type="evidence" value="ECO:0007669"/>
    <property type="project" value="UniProtKB-UniRule"/>
</dbReference>
<accession>A0AAD8WFH7</accession>
<reference evidence="13" key="1">
    <citation type="submission" date="2023-07" db="EMBL/GenBank/DDBJ databases">
        <title>A chromosome-level genome assembly of Lolium multiflorum.</title>
        <authorList>
            <person name="Chen Y."/>
            <person name="Copetti D."/>
            <person name="Kolliker R."/>
            <person name="Studer B."/>
        </authorList>
    </citation>
    <scope>NUCLEOTIDE SEQUENCE</scope>
    <source>
        <strain evidence="13">02402/16</strain>
        <tissue evidence="13">Leaf</tissue>
    </source>
</reference>
<dbReference type="GO" id="GO:0071596">
    <property type="term" value="P:ubiquitin-dependent protein catabolic process via the N-end rule pathway"/>
    <property type="evidence" value="ECO:0007669"/>
    <property type="project" value="UniProtKB-UniRule"/>
</dbReference>
<evidence type="ECO:0000313" key="14">
    <source>
        <dbReference type="Proteomes" id="UP001231189"/>
    </source>
</evidence>
<comment type="pathway">
    <text evidence="2 10">Protein modification; protein ubiquitination.</text>
</comment>
<dbReference type="SUPFAM" id="SSF46785">
    <property type="entry name" value="Winged helix' DNA-binding domain"/>
    <property type="match status" value="1"/>
</dbReference>
<dbReference type="Pfam" id="PF18995">
    <property type="entry name" value="PRT6_C"/>
    <property type="match status" value="1"/>
</dbReference>
<dbReference type="Pfam" id="PF22960">
    <property type="entry name" value="WHD_UBR1"/>
    <property type="match status" value="1"/>
</dbReference>
<dbReference type="InterPro" id="IPR042065">
    <property type="entry name" value="E3_ELL-like"/>
</dbReference>
<evidence type="ECO:0000256" key="11">
    <source>
        <dbReference type="SAM" id="MobiDB-lite"/>
    </source>
</evidence>
<keyword evidence="14" id="KW-1185">Reference proteome</keyword>
<feature type="compositionally biased region" description="Polar residues" evidence="11">
    <location>
        <begin position="1156"/>
        <end position="1168"/>
    </location>
</feature>
<dbReference type="InterPro" id="IPR055194">
    <property type="entry name" value="UBR1-like_WH"/>
</dbReference>
<dbReference type="CDD" id="cd16482">
    <property type="entry name" value="RING-H2_UBR1-like"/>
    <property type="match status" value="1"/>
</dbReference>
<feature type="compositionally biased region" description="Low complexity" evidence="11">
    <location>
        <begin position="524"/>
        <end position="541"/>
    </location>
</feature>
<dbReference type="EMBL" id="JAUUTY010000003">
    <property type="protein sequence ID" value="KAK1660414.1"/>
    <property type="molecule type" value="Genomic_DNA"/>
</dbReference>
<dbReference type="CDD" id="cd19673">
    <property type="entry name" value="UBR-box_UBR3"/>
    <property type="match status" value="1"/>
</dbReference>
<evidence type="ECO:0000259" key="12">
    <source>
        <dbReference type="PROSITE" id="PS51157"/>
    </source>
</evidence>
<dbReference type="PANTHER" id="PTHR21497:SF53">
    <property type="entry name" value="E3 UBIQUITIN-PROTEIN LIGASE PRT6"/>
    <property type="match status" value="1"/>
</dbReference>